<organism evidence="3 4">
    <name type="scientific">Solirubrobacter ginsenosidimutans</name>
    <dbReference type="NCBI Taxonomy" id="490573"/>
    <lineage>
        <taxon>Bacteria</taxon>
        <taxon>Bacillati</taxon>
        <taxon>Actinomycetota</taxon>
        <taxon>Thermoleophilia</taxon>
        <taxon>Solirubrobacterales</taxon>
        <taxon>Solirubrobacteraceae</taxon>
        <taxon>Solirubrobacter</taxon>
    </lineage>
</organism>
<dbReference type="EMBL" id="JAPDOD010000021">
    <property type="protein sequence ID" value="MDA0162866.1"/>
    <property type="molecule type" value="Genomic_DNA"/>
</dbReference>
<gene>
    <name evidence="3" type="ORF">OM076_21510</name>
</gene>
<comment type="similarity">
    <text evidence="1">Belongs to the metallophosphoesterase superfamily. YfcE family.</text>
</comment>
<dbReference type="GO" id="GO:0016791">
    <property type="term" value="F:phosphatase activity"/>
    <property type="evidence" value="ECO:0007669"/>
    <property type="project" value="TreeGrafter"/>
</dbReference>
<reference evidence="3" key="1">
    <citation type="submission" date="2022-10" db="EMBL/GenBank/DDBJ databases">
        <title>The WGS of Solirubrobacter ginsenosidimutans DSM 21036.</title>
        <authorList>
            <person name="Jiang Z."/>
        </authorList>
    </citation>
    <scope>NUCLEOTIDE SEQUENCE</scope>
    <source>
        <strain evidence="3">DSM 21036</strain>
    </source>
</reference>
<dbReference type="PANTHER" id="PTHR42850:SF2">
    <property type="entry name" value="BLL5683 PROTEIN"/>
    <property type="match status" value="1"/>
</dbReference>
<proteinExistence type="inferred from homology"/>
<dbReference type="GO" id="GO:0005737">
    <property type="term" value="C:cytoplasm"/>
    <property type="evidence" value="ECO:0007669"/>
    <property type="project" value="TreeGrafter"/>
</dbReference>
<protein>
    <submittedName>
        <fullName evidence="3">Metallophosphoesterase family protein</fullName>
    </submittedName>
</protein>
<dbReference type="InterPro" id="IPR050126">
    <property type="entry name" value="Ap4A_hydrolase"/>
</dbReference>
<dbReference type="Proteomes" id="UP001149140">
    <property type="component" value="Unassembled WGS sequence"/>
</dbReference>
<keyword evidence="4" id="KW-1185">Reference proteome</keyword>
<comment type="caution">
    <text evidence="3">The sequence shown here is derived from an EMBL/GenBank/DDBJ whole genome shotgun (WGS) entry which is preliminary data.</text>
</comment>
<evidence type="ECO:0000256" key="1">
    <source>
        <dbReference type="ARBA" id="ARBA00008950"/>
    </source>
</evidence>
<evidence type="ECO:0000259" key="2">
    <source>
        <dbReference type="Pfam" id="PF12850"/>
    </source>
</evidence>
<feature type="domain" description="Calcineurin-like phosphoesterase" evidence="2">
    <location>
        <begin position="1"/>
        <end position="187"/>
    </location>
</feature>
<dbReference type="Pfam" id="PF12850">
    <property type="entry name" value="Metallophos_2"/>
    <property type="match status" value="1"/>
</dbReference>
<dbReference type="InterPro" id="IPR024654">
    <property type="entry name" value="Calcineurin-like_PHP_lpxH"/>
</dbReference>
<dbReference type="AlphaFoldDB" id="A0A9X3MW32"/>
<dbReference type="InterPro" id="IPR029052">
    <property type="entry name" value="Metallo-depent_PP-like"/>
</dbReference>
<dbReference type="RefSeq" id="WP_270042106.1">
    <property type="nucleotide sequence ID" value="NZ_JAPDOD010000021.1"/>
</dbReference>
<name>A0A9X3MW32_9ACTN</name>
<evidence type="ECO:0000313" key="3">
    <source>
        <dbReference type="EMBL" id="MDA0162866.1"/>
    </source>
</evidence>
<dbReference type="SUPFAM" id="SSF56300">
    <property type="entry name" value="Metallo-dependent phosphatases"/>
    <property type="match status" value="1"/>
</dbReference>
<evidence type="ECO:0000313" key="4">
    <source>
        <dbReference type="Proteomes" id="UP001149140"/>
    </source>
</evidence>
<dbReference type="PIRSF" id="PIRSF000883">
    <property type="entry name" value="Pesterase_MJ0912"/>
    <property type="match status" value="1"/>
</dbReference>
<dbReference type="Gene3D" id="3.60.21.10">
    <property type="match status" value="1"/>
</dbReference>
<dbReference type="CDD" id="cd00838">
    <property type="entry name" value="MPP_superfamily"/>
    <property type="match status" value="1"/>
</dbReference>
<sequence>MRVAVLADAHAHADALEAVLAAAAGVDEIWSLGDMVGRGPDPEHVVARTRETCRIALLGNHDYLLWRDGEVNASIEHARERLDEDAQAWMRSRKPASRRGDDVQLWHGGPHNAVHEFVGPRNAPACLALQRAPIGLVGHTHVPAAFHDRSRKVRIVPGEPLDISEGKWLLNPGAVGAPNGAVPHTEALWLLLDLDARTATWMAAPFDPAPAAERARRLGFAP</sequence>
<accession>A0A9X3MW32</accession>
<dbReference type="InterPro" id="IPR011152">
    <property type="entry name" value="Pesterase_MJ0912"/>
</dbReference>
<dbReference type="PANTHER" id="PTHR42850">
    <property type="entry name" value="METALLOPHOSPHOESTERASE"/>
    <property type="match status" value="1"/>
</dbReference>